<dbReference type="Pfam" id="PF03466">
    <property type="entry name" value="LysR_substrate"/>
    <property type="match status" value="1"/>
</dbReference>
<dbReference type="Gene3D" id="3.40.190.290">
    <property type="match status" value="1"/>
</dbReference>
<evidence type="ECO:0000256" key="2">
    <source>
        <dbReference type="ARBA" id="ARBA00023015"/>
    </source>
</evidence>
<keyword evidence="4" id="KW-0804">Transcription</keyword>
<dbReference type="CDD" id="cd08436">
    <property type="entry name" value="PBP2_LTTR_like_3"/>
    <property type="match status" value="1"/>
</dbReference>
<dbReference type="PANTHER" id="PTHR30419">
    <property type="entry name" value="HTH-TYPE TRANSCRIPTIONAL REGULATOR YBHD"/>
    <property type="match status" value="1"/>
</dbReference>
<feature type="domain" description="HTH lysR-type" evidence="5">
    <location>
        <begin position="1"/>
        <end position="58"/>
    </location>
</feature>
<dbReference type="Pfam" id="PF00126">
    <property type="entry name" value="HTH_1"/>
    <property type="match status" value="1"/>
</dbReference>
<dbReference type="SUPFAM" id="SSF46785">
    <property type="entry name" value="Winged helix' DNA-binding domain"/>
    <property type="match status" value="1"/>
</dbReference>
<dbReference type="PANTHER" id="PTHR30419:SF31">
    <property type="entry name" value="BLR3139 PROTEIN"/>
    <property type="match status" value="1"/>
</dbReference>
<evidence type="ECO:0000256" key="1">
    <source>
        <dbReference type="ARBA" id="ARBA00009437"/>
    </source>
</evidence>
<proteinExistence type="inferred from homology"/>
<dbReference type="SUPFAM" id="SSF53850">
    <property type="entry name" value="Periplasmic binding protein-like II"/>
    <property type="match status" value="1"/>
</dbReference>
<comment type="caution">
    <text evidence="6">The sequence shown here is derived from an EMBL/GenBank/DDBJ whole genome shotgun (WGS) entry which is preliminary data.</text>
</comment>
<name>A0ABN2DFS1_9ACTN</name>
<evidence type="ECO:0000313" key="7">
    <source>
        <dbReference type="Proteomes" id="UP001500393"/>
    </source>
</evidence>
<dbReference type="Gene3D" id="1.10.10.10">
    <property type="entry name" value="Winged helix-like DNA-binding domain superfamily/Winged helix DNA-binding domain"/>
    <property type="match status" value="1"/>
</dbReference>
<evidence type="ECO:0000256" key="4">
    <source>
        <dbReference type="ARBA" id="ARBA00023163"/>
    </source>
</evidence>
<keyword evidence="7" id="KW-1185">Reference proteome</keyword>
<dbReference type="PROSITE" id="PS50931">
    <property type="entry name" value="HTH_LYSR"/>
    <property type="match status" value="1"/>
</dbReference>
<comment type="similarity">
    <text evidence="1">Belongs to the LysR transcriptional regulatory family.</text>
</comment>
<dbReference type="RefSeq" id="WP_344214585.1">
    <property type="nucleotide sequence ID" value="NZ_BAAAOS010000019.1"/>
</dbReference>
<dbReference type="InterPro" id="IPR050950">
    <property type="entry name" value="HTH-type_LysR_regulators"/>
</dbReference>
<protein>
    <submittedName>
        <fullName evidence="6">LysR substrate-binding domain-containing protein</fullName>
    </submittedName>
</protein>
<accession>A0ABN2DFS1</accession>
<dbReference type="Proteomes" id="UP001500393">
    <property type="component" value="Unassembled WGS sequence"/>
</dbReference>
<dbReference type="InterPro" id="IPR000847">
    <property type="entry name" value="LysR_HTH_N"/>
</dbReference>
<gene>
    <name evidence="6" type="ORF">GCM10009789_32660</name>
</gene>
<reference evidence="6 7" key="1">
    <citation type="journal article" date="2019" name="Int. J. Syst. Evol. Microbiol.">
        <title>The Global Catalogue of Microorganisms (GCM) 10K type strain sequencing project: providing services to taxonomists for standard genome sequencing and annotation.</title>
        <authorList>
            <consortium name="The Broad Institute Genomics Platform"/>
            <consortium name="The Broad Institute Genome Sequencing Center for Infectious Disease"/>
            <person name="Wu L."/>
            <person name="Ma J."/>
        </authorList>
    </citation>
    <scope>NUCLEOTIDE SEQUENCE [LARGE SCALE GENOMIC DNA]</scope>
    <source>
        <strain evidence="6 7">JCM 14969</strain>
    </source>
</reference>
<evidence type="ECO:0000259" key="5">
    <source>
        <dbReference type="PROSITE" id="PS50931"/>
    </source>
</evidence>
<sequence length="304" mass="32199">MELRHLEHFVAVAEQKHFTRAAEAMSISQSGLSASIRALERELHASLFVRNTRSVELTEAGRALLCEGRRTLAAAEAARDAVAAVQGLLRGHLTVGLEQCLGVVDVPALLAKFRSAYPGVEIEVRQGGSTPMLDELASGRLDLAFVATAGHAIEGLDLRPLSTEDMVMVCSPEHRLANASQVSLQDLAGESFVDFDRTWGARAISDHAFTTAGVAHPVTIEVNDVHTLLALVSHNLGVALVPERIAAKRGDHITVPLAPNSADCWQVSVAIPTGSAASLAADALIGMLPTTEVHALTHTAGSRR</sequence>
<dbReference type="InterPro" id="IPR036390">
    <property type="entry name" value="WH_DNA-bd_sf"/>
</dbReference>
<evidence type="ECO:0000313" key="6">
    <source>
        <dbReference type="EMBL" id="GAA1576672.1"/>
    </source>
</evidence>
<dbReference type="EMBL" id="BAAAOS010000019">
    <property type="protein sequence ID" value="GAA1576672.1"/>
    <property type="molecule type" value="Genomic_DNA"/>
</dbReference>
<keyword evidence="2" id="KW-0805">Transcription regulation</keyword>
<dbReference type="PRINTS" id="PR00039">
    <property type="entry name" value="HTHLYSR"/>
</dbReference>
<keyword evidence="3" id="KW-0238">DNA-binding</keyword>
<dbReference type="InterPro" id="IPR005119">
    <property type="entry name" value="LysR_subst-bd"/>
</dbReference>
<dbReference type="InterPro" id="IPR036388">
    <property type="entry name" value="WH-like_DNA-bd_sf"/>
</dbReference>
<organism evidence="6 7">
    <name type="scientific">Kribbella sancticallisti</name>
    <dbReference type="NCBI Taxonomy" id="460087"/>
    <lineage>
        <taxon>Bacteria</taxon>
        <taxon>Bacillati</taxon>
        <taxon>Actinomycetota</taxon>
        <taxon>Actinomycetes</taxon>
        <taxon>Propionibacteriales</taxon>
        <taxon>Kribbellaceae</taxon>
        <taxon>Kribbella</taxon>
    </lineage>
</organism>
<evidence type="ECO:0000256" key="3">
    <source>
        <dbReference type="ARBA" id="ARBA00023125"/>
    </source>
</evidence>